<gene>
    <name evidence="2" type="ORF">BUALT_Bualt03G0136700</name>
</gene>
<evidence type="ECO:0000256" key="1">
    <source>
        <dbReference type="SAM" id="MobiDB-lite"/>
    </source>
</evidence>
<feature type="region of interest" description="Disordered" evidence="1">
    <location>
        <begin position="16"/>
        <end position="37"/>
    </location>
</feature>
<comment type="caution">
    <text evidence="2">The sequence shown here is derived from an EMBL/GenBank/DDBJ whole genome shotgun (WGS) entry which is preliminary data.</text>
</comment>
<keyword evidence="3" id="KW-1185">Reference proteome</keyword>
<dbReference type="EMBL" id="WHWC01000003">
    <property type="protein sequence ID" value="KAG8386320.1"/>
    <property type="molecule type" value="Genomic_DNA"/>
</dbReference>
<sequence length="162" mass="17178">MGGPPIQNSCSVISLQSQKDEEKGSISVASGPDSKPKKKICCACPDTKFFGGSSMTTGAVGARAAGTALALSSSRRSHTCPTWLSYETGKYYWRYVFDNAAMYSTSVAELLFIGGETVQDDVVAAGGNGLGRNLDNGALISILLSCHLHGKLLHFFTDEYVL</sequence>
<dbReference type="AlphaFoldDB" id="A0AAV6Y4C4"/>
<protein>
    <submittedName>
        <fullName evidence="2">Uncharacterized protein</fullName>
    </submittedName>
</protein>
<evidence type="ECO:0000313" key="2">
    <source>
        <dbReference type="EMBL" id="KAG8386320.1"/>
    </source>
</evidence>
<name>A0AAV6Y4C4_9LAMI</name>
<dbReference type="Proteomes" id="UP000826271">
    <property type="component" value="Unassembled WGS sequence"/>
</dbReference>
<proteinExistence type="predicted"/>
<evidence type="ECO:0000313" key="3">
    <source>
        <dbReference type="Proteomes" id="UP000826271"/>
    </source>
</evidence>
<accession>A0AAV6Y4C4</accession>
<organism evidence="2 3">
    <name type="scientific">Buddleja alternifolia</name>
    <dbReference type="NCBI Taxonomy" id="168488"/>
    <lineage>
        <taxon>Eukaryota</taxon>
        <taxon>Viridiplantae</taxon>
        <taxon>Streptophyta</taxon>
        <taxon>Embryophyta</taxon>
        <taxon>Tracheophyta</taxon>
        <taxon>Spermatophyta</taxon>
        <taxon>Magnoliopsida</taxon>
        <taxon>eudicotyledons</taxon>
        <taxon>Gunneridae</taxon>
        <taxon>Pentapetalae</taxon>
        <taxon>asterids</taxon>
        <taxon>lamiids</taxon>
        <taxon>Lamiales</taxon>
        <taxon>Scrophulariaceae</taxon>
        <taxon>Buddlejeae</taxon>
        <taxon>Buddleja</taxon>
    </lineage>
</organism>
<reference evidence="2" key="1">
    <citation type="submission" date="2019-10" db="EMBL/GenBank/DDBJ databases">
        <authorList>
            <person name="Zhang R."/>
            <person name="Pan Y."/>
            <person name="Wang J."/>
            <person name="Ma R."/>
            <person name="Yu S."/>
        </authorList>
    </citation>
    <scope>NUCLEOTIDE SEQUENCE</scope>
    <source>
        <strain evidence="2">LA-IB0</strain>
        <tissue evidence="2">Leaf</tissue>
    </source>
</reference>